<proteinExistence type="predicted"/>
<dbReference type="SMART" id="SM00287">
    <property type="entry name" value="SH3b"/>
    <property type="match status" value="1"/>
</dbReference>
<feature type="region of interest" description="Disordered" evidence="1">
    <location>
        <begin position="246"/>
        <end position="336"/>
    </location>
</feature>
<dbReference type="Proteomes" id="UP000600101">
    <property type="component" value="Unassembled WGS sequence"/>
</dbReference>
<keyword evidence="2" id="KW-0812">Transmembrane</keyword>
<dbReference type="Pfam" id="PF08239">
    <property type="entry name" value="SH3_3"/>
    <property type="match status" value="1"/>
</dbReference>
<evidence type="ECO:0000313" key="4">
    <source>
        <dbReference type="EMBL" id="MBC4017424.1"/>
    </source>
</evidence>
<evidence type="ECO:0000256" key="2">
    <source>
        <dbReference type="SAM" id="Phobius"/>
    </source>
</evidence>
<dbReference type="EMBL" id="JACOMF010000028">
    <property type="protein sequence ID" value="MBC4017424.1"/>
    <property type="molecule type" value="Genomic_DNA"/>
</dbReference>
<evidence type="ECO:0000313" key="5">
    <source>
        <dbReference type="Proteomes" id="UP000600101"/>
    </source>
</evidence>
<protein>
    <submittedName>
        <fullName evidence="4">SH3 domain-containing protein</fullName>
    </submittedName>
</protein>
<evidence type="ECO:0000259" key="3">
    <source>
        <dbReference type="PROSITE" id="PS51781"/>
    </source>
</evidence>
<evidence type="ECO:0000256" key="1">
    <source>
        <dbReference type="SAM" id="MobiDB-lite"/>
    </source>
</evidence>
<comment type="caution">
    <text evidence="4">The sequence shown here is derived from an EMBL/GenBank/DDBJ whole genome shotgun (WGS) entry which is preliminary data.</text>
</comment>
<feature type="region of interest" description="Disordered" evidence="1">
    <location>
        <begin position="167"/>
        <end position="199"/>
    </location>
</feature>
<feature type="domain" description="SH3b" evidence="3">
    <location>
        <begin position="336"/>
        <end position="399"/>
    </location>
</feature>
<feature type="compositionally biased region" description="Pro residues" evidence="1">
    <location>
        <begin position="284"/>
        <end position="307"/>
    </location>
</feature>
<accession>A0A9X0UE66</accession>
<feature type="compositionally biased region" description="Low complexity" evidence="1">
    <location>
        <begin position="254"/>
        <end position="267"/>
    </location>
</feature>
<feature type="compositionally biased region" description="Pro residues" evidence="1">
    <location>
        <begin position="315"/>
        <end position="335"/>
    </location>
</feature>
<dbReference type="AlphaFoldDB" id="A0A9X0UE66"/>
<name>A0A9X0UE66_9PROT</name>
<keyword evidence="5" id="KW-1185">Reference proteome</keyword>
<dbReference type="InterPro" id="IPR003646">
    <property type="entry name" value="SH3-like_bac-type"/>
</dbReference>
<dbReference type="PROSITE" id="PS51781">
    <property type="entry name" value="SH3B"/>
    <property type="match status" value="1"/>
</dbReference>
<dbReference type="RefSeq" id="WP_186772184.1">
    <property type="nucleotide sequence ID" value="NZ_JACOMF010000028.1"/>
</dbReference>
<sequence>MISQPETVYRLERPLHAGDQATQDPVMAALPPGWVGLKDSNISGLLNHPQRVAYVLLHPQIGVALLDFTPGQLDGAAAGLHHRLEAARFEAIFPGYLPIAELTLTPSEVPALERILAATFAALPPLTVPGGDGWISVVRRALQPRDPGRATAPAMAPVGGMRLVRPREPRGTAPLAAGAPASPTEVPIETSAAAGPAPRHRGRGIVFGLLGGAALGGLALTGVAMVWPDAEEGPPVTPIAALPVEAPRAPEPPRSAALPPAAAAAPRELPRPDASGASVAQPPAARPAPPSEARPASPQPAPAPPAIPAAGPAPSNAPPAQAAPPPPPPAPPPAAALPRTVVRTAANMRATPDNRARIIRTVPAGESFRIHGTASGGWVQVGDAEPQGWIHSKLLRNSN</sequence>
<gene>
    <name evidence="4" type="ORF">H7965_19120</name>
</gene>
<organism evidence="4 5">
    <name type="scientific">Siccirubricoccus deserti</name>
    <dbReference type="NCBI Taxonomy" id="2013562"/>
    <lineage>
        <taxon>Bacteria</taxon>
        <taxon>Pseudomonadati</taxon>
        <taxon>Pseudomonadota</taxon>
        <taxon>Alphaproteobacteria</taxon>
        <taxon>Acetobacterales</taxon>
        <taxon>Roseomonadaceae</taxon>
        <taxon>Siccirubricoccus</taxon>
    </lineage>
</organism>
<keyword evidence="2" id="KW-0472">Membrane</keyword>
<keyword evidence="2" id="KW-1133">Transmembrane helix</keyword>
<dbReference type="Gene3D" id="2.30.30.40">
    <property type="entry name" value="SH3 Domains"/>
    <property type="match status" value="1"/>
</dbReference>
<reference evidence="4" key="1">
    <citation type="submission" date="2020-08" db="EMBL/GenBank/DDBJ databases">
        <authorList>
            <person name="Hu Y."/>
            <person name="Nguyen S.V."/>
            <person name="Li F."/>
            <person name="Fanning S."/>
        </authorList>
    </citation>
    <scope>NUCLEOTIDE SEQUENCE</scope>
    <source>
        <strain evidence="4">SYSU D8009</strain>
    </source>
</reference>
<feature type="transmembrane region" description="Helical" evidence="2">
    <location>
        <begin position="205"/>
        <end position="227"/>
    </location>
</feature>